<reference evidence="2" key="2">
    <citation type="journal article" date="2015" name="Fish Shellfish Immunol.">
        <title>Early steps in the European eel (Anguilla anguilla)-Vibrio vulnificus interaction in the gills: Role of the RtxA13 toxin.</title>
        <authorList>
            <person name="Callol A."/>
            <person name="Pajuelo D."/>
            <person name="Ebbesson L."/>
            <person name="Teles M."/>
            <person name="MacKenzie S."/>
            <person name="Amaro C."/>
        </authorList>
    </citation>
    <scope>NUCLEOTIDE SEQUENCE</scope>
</reference>
<proteinExistence type="predicted"/>
<evidence type="ECO:0000313" key="2">
    <source>
        <dbReference type="EMBL" id="JAH24939.1"/>
    </source>
</evidence>
<feature type="compositionally biased region" description="Basic residues" evidence="1">
    <location>
        <begin position="1"/>
        <end position="17"/>
    </location>
</feature>
<sequence length="33" mass="3873">MIYTKTARKTSLMRRDKRATAEETNGQKYHASE</sequence>
<protein>
    <submittedName>
        <fullName evidence="2">Uncharacterized protein</fullName>
    </submittedName>
</protein>
<dbReference type="EMBL" id="GBXM01083638">
    <property type="protein sequence ID" value="JAH24939.1"/>
    <property type="molecule type" value="Transcribed_RNA"/>
</dbReference>
<organism evidence="2">
    <name type="scientific">Anguilla anguilla</name>
    <name type="common">European freshwater eel</name>
    <name type="synonym">Muraena anguilla</name>
    <dbReference type="NCBI Taxonomy" id="7936"/>
    <lineage>
        <taxon>Eukaryota</taxon>
        <taxon>Metazoa</taxon>
        <taxon>Chordata</taxon>
        <taxon>Craniata</taxon>
        <taxon>Vertebrata</taxon>
        <taxon>Euteleostomi</taxon>
        <taxon>Actinopterygii</taxon>
        <taxon>Neopterygii</taxon>
        <taxon>Teleostei</taxon>
        <taxon>Anguilliformes</taxon>
        <taxon>Anguillidae</taxon>
        <taxon>Anguilla</taxon>
    </lineage>
</organism>
<name>A0A0E9R762_ANGAN</name>
<dbReference type="AlphaFoldDB" id="A0A0E9R762"/>
<accession>A0A0E9R762</accession>
<feature type="region of interest" description="Disordered" evidence="1">
    <location>
        <begin position="1"/>
        <end position="33"/>
    </location>
</feature>
<evidence type="ECO:0000256" key="1">
    <source>
        <dbReference type="SAM" id="MobiDB-lite"/>
    </source>
</evidence>
<reference evidence="2" key="1">
    <citation type="submission" date="2014-11" db="EMBL/GenBank/DDBJ databases">
        <authorList>
            <person name="Amaro Gonzalez C."/>
        </authorList>
    </citation>
    <scope>NUCLEOTIDE SEQUENCE</scope>
</reference>